<protein>
    <submittedName>
        <fullName evidence="1">37365_t:CDS:1</fullName>
    </submittedName>
</protein>
<feature type="non-terminal residue" evidence="1">
    <location>
        <position position="1"/>
    </location>
</feature>
<keyword evidence="2" id="KW-1185">Reference proteome</keyword>
<proteinExistence type="predicted"/>
<dbReference type="Proteomes" id="UP000789901">
    <property type="component" value="Unassembled WGS sequence"/>
</dbReference>
<organism evidence="1 2">
    <name type="scientific">Gigaspora margarita</name>
    <dbReference type="NCBI Taxonomy" id="4874"/>
    <lineage>
        <taxon>Eukaryota</taxon>
        <taxon>Fungi</taxon>
        <taxon>Fungi incertae sedis</taxon>
        <taxon>Mucoromycota</taxon>
        <taxon>Glomeromycotina</taxon>
        <taxon>Glomeromycetes</taxon>
        <taxon>Diversisporales</taxon>
        <taxon>Gigasporaceae</taxon>
        <taxon>Gigaspora</taxon>
    </lineage>
</organism>
<reference evidence="1 2" key="1">
    <citation type="submission" date="2021-06" db="EMBL/GenBank/DDBJ databases">
        <authorList>
            <person name="Kallberg Y."/>
            <person name="Tangrot J."/>
            <person name="Rosling A."/>
        </authorList>
    </citation>
    <scope>NUCLEOTIDE SEQUENCE [LARGE SCALE GENOMIC DNA]</scope>
    <source>
        <strain evidence="1 2">120-4 pot B 10/14</strain>
    </source>
</reference>
<comment type="caution">
    <text evidence="1">The sequence shown here is derived from an EMBL/GenBank/DDBJ whole genome shotgun (WGS) entry which is preliminary data.</text>
</comment>
<gene>
    <name evidence="1" type="ORF">GMARGA_LOCUS45200</name>
</gene>
<accession>A0ABN7XR29</accession>
<feature type="non-terminal residue" evidence="1">
    <location>
        <position position="55"/>
    </location>
</feature>
<evidence type="ECO:0000313" key="1">
    <source>
        <dbReference type="EMBL" id="CAG8856379.1"/>
    </source>
</evidence>
<sequence length="55" mass="6615">KDSNKNYYEKAKPKIREIPYTKCEQSRCTTEHVDRNTNCDDHAHNGRYACKRQRN</sequence>
<dbReference type="EMBL" id="CAJVQB010159441">
    <property type="protein sequence ID" value="CAG8856379.1"/>
    <property type="molecule type" value="Genomic_DNA"/>
</dbReference>
<evidence type="ECO:0000313" key="2">
    <source>
        <dbReference type="Proteomes" id="UP000789901"/>
    </source>
</evidence>
<name>A0ABN7XR29_GIGMA</name>